<keyword evidence="3" id="KW-1185">Reference proteome</keyword>
<feature type="compositionally biased region" description="Basic and acidic residues" evidence="1">
    <location>
        <begin position="89"/>
        <end position="103"/>
    </location>
</feature>
<feature type="region of interest" description="Disordered" evidence="1">
    <location>
        <begin position="89"/>
        <end position="119"/>
    </location>
</feature>
<reference evidence="2" key="2">
    <citation type="submission" date="2021-08" db="EMBL/GenBank/DDBJ databases">
        <authorList>
            <person name="Eriksson T."/>
        </authorList>
    </citation>
    <scope>NUCLEOTIDE SEQUENCE</scope>
    <source>
        <strain evidence="2">Stoneville</strain>
        <tissue evidence="2">Whole head</tissue>
    </source>
</reference>
<name>A0A8J6HBQ3_TENMO</name>
<feature type="region of interest" description="Disordered" evidence="1">
    <location>
        <begin position="264"/>
        <end position="303"/>
    </location>
</feature>
<evidence type="ECO:0000256" key="1">
    <source>
        <dbReference type="SAM" id="MobiDB-lite"/>
    </source>
</evidence>
<evidence type="ECO:0000313" key="3">
    <source>
        <dbReference type="Proteomes" id="UP000719412"/>
    </source>
</evidence>
<reference evidence="2" key="1">
    <citation type="journal article" date="2020" name="J Insects Food Feed">
        <title>The yellow mealworm (Tenebrio molitor) genome: a resource for the emerging insects as food and feed industry.</title>
        <authorList>
            <person name="Eriksson T."/>
            <person name="Andere A."/>
            <person name="Kelstrup H."/>
            <person name="Emery V."/>
            <person name="Picard C."/>
        </authorList>
    </citation>
    <scope>NUCLEOTIDE SEQUENCE</scope>
    <source>
        <strain evidence="2">Stoneville</strain>
        <tissue evidence="2">Whole head</tissue>
    </source>
</reference>
<feature type="compositionally biased region" description="Polar residues" evidence="1">
    <location>
        <begin position="104"/>
        <end position="116"/>
    </location>
</feature>
<organism evidence="2 3">
    <name type="scientific">Tenebrio molitor</name>
    <name type="common">Yellow mealworm beetle</name>
    <dbReference type="NCBI Taxonomy" id="7067"/>
    <lineage>
        <taxon>Eukaryota</taxon>
        <taxon>Metazoa</taxon>
        <taxon>Ecdysozoa</taxon>
        <taxon>Arthropoda</taxon>
        <taxon>Hexapoda</taxon>
        <taxon>Insecta</taxon>
        <taxon>Pterygota</taxon>
        <taxon>Neoptera</taxon>
        <taxon>Endopterygota</taxon>
        <taxon>Coleoptera</taxon>
        <taxon>Polyphaga</taxon>
        <taxon>Cucujiformia</taxon>
        <taxon>Tenebrionidae</taxon>
        <taxon>Tenebrio</taxon>
    </lineage>
</organism>
<sequence length="452" mass="53499">MGLATSSIRTGARRLSQEEKFNCKNARLGQTQDLDLQTQKQSECGDYHLRRTTMCYQTTILVHRLCPRKVDHGLLLNMLIIHMERASHQENIRRGRRRTDTQLDSHQQYSHSTVPSVQEEMVSQALRRSREIKKSQVHTAILIATIKIAENSWFWYMGSERRKCECSYGSGCAAAKSWEQKKNIMLNKSKLKERKGEKTKHKRRQVAREERDKGNVVKIGYRKIQINGEWFNWDERGETEEKILEEEEKMRRRIGEKRYKEKVNKKVDERRKRKAEKKQKGKGKSRYRKSTKGGARNWEEERDRKRKFKNKVENAEKRLMKWIEENAWEVLKGYKQGDEEGEWTHIISREETVIDYGIVNEEPWEGVEEFRIEKRALRKRRDGKEQRRKGLIFTFFVIGNSSDAESRPHERSTLDHFIIVCRKFTGRDVLAAPNEDVACVVTLHRRVAPPLS</sequence>
<evidence type="ECO:0000313" key="2">
    <source>
        <dbReference type="EMBL" id="KAH0811558.1"/>
    </source>
</evidence>
<proteinExistence type="predicted"/>
<protein>
    <submittedName>
        <fullName evidence="2">Uncharacterized protein</fullName>
    </submittedName>
</protein>
<gene>
    <name evidence="2" type="ORF">GEV33_011232</name>
</gene>
<dbReference type="Proteomes" id="UP000719412">
    <property type="component" value="Unassembled WGS sequence"/>
</dbReference>
<dbReference type="InterPro" id="IPR036691">
    <property type="entry name" value="Endo/exonu/phosph_ase_sf"/>
</dbReference>
<accession>A0A8J6HBQ3</accession>
<feature type="compositionally biased region" description="Basic residues" evidence="1">
    <location>
        <begin position="271"/>
        <end position="291"/>
    </location>
</feature>
<dbReference type="AlphaFoldDB" id="A0A8J6HBQ3"/>
<comment type="caution">
    <text evidence="2">The sequence shown here is derived from an EMBL/GenBank/DDBJ whole genome shotgun (WGS) entry which is preliminary data.</text>
</comment>
<dbReference type="EMBL" id="JABDTM020026713">
    <property type="protein sequence ID" value="KAH0811558.1"/>
    <property type="molecule type" value="Genomic_DNA"/>
</dbReference>
<dbReference type="Gene3D" id="3.60.10.10">
    <property type="entry name" value="Endonuclease/exonuclease/phosphatase"/>
    <property type="match status" value="1"/>
</dbReference>